<organism evidence="2 3">
    <name type="scientific">Eleginops maclovinus</name>
    <name type="common">Patagonian blennie</name>
    <name type="synonym">Eleginus maclovinus</name>
    <dbReference type="NCBI Taxonomy" id="56733"/>
    <lineage>
        <taxon>Eukaryota</taxon>
        <taxon>Metazoa</taxon>
        <taxon>Chordata</taxon>
        <taxon>Craniata</taxon>
        <taxon>Vertebrata</taxon>
        <taxon>Euteleostomi</taxon>
        <taxon>Actinopterygii</taxon>
        <taxon>Neopterygii</taxon>
        <taxon>Teleostei</taxon>
        <taxon>Neoteleostei</taxon>
        <taxon>Acanthomorphata</taxon>
        <taxon>Eupercaria</taxon>
        <taxon>Perciformes</taxon>
        <taxon>Notothenioidei</taxon>
        <taxon>Eleginopidae</taxon>
        <taxon>Eleginops</taxon>
    </lineage>
</organism>
<name>A0AAN8AB98_ELEMC</name>
<gene>
    <name evidence="2" type="ORF">PBY51_014797</name>
</gene>
<protein>
    <submittedName>
        <fullName evidence="2">Uncharacterized protein</fullName>
    </submittedName>
</protein>
<accession>A0AAN8AB98</accession>
<dbReference type="Proteomes" id="UP001346869">
    <property type="component" value="Unassembled WGS sequence"/>
</dbReference>
<evidence type="ECO:0000313" key="3">
    <source>
        <dbReference type="Proteomes" id="UP001346869"/>
    </source>
</evidence>
<evidence type="ECO:0000256" key="1">
    <source>
        <dbReference type="SAM" id="MobiDB-lite"/>
    </source>
</evidence>
<comment type="caution">
    <text evidence="2">The sequence shown here is derived from an EMBL/GenBank/DDBJ whole genome shotgun (WGS) entry which is preliminary data.</text>
</comment>
<evidence type="ECO:0000313" key="2">
    <source>
        <dbReference type="EMBL" id="KAK5853663.1"/>
    </source>
</evidence>
<proteinExistence type="predicted"/>
<feature type="region of interest" description="Disordered" evidence="1">
    <location>
        <begin position="1"/>
        <end position="22"/>
    </location>
</feature>
<feature type="compositionally biased region" description="Basic and acidic residues" evidence="1">
    <location>
        <begin position="1"/>
        <end position="14"/>
    </location>
</feature>
<keyword evidence="3" id="KW-1185">Reference proteome</keyword>
<dbReference type="AlphaFoldDB" id="A0AAN8AB98"/>
<reference evidence="2 3" key="2">
    <citation type="journal article" date="2023" name="Mol. Biol. Evol.">
        <title>Genomics of Secondarily Temperate Adaptation in the Only Non-Antarctic Icefish.</title>
        <authorList>
            <person name="Rivera-Colon A.G."/>
            <person name="Rayamajhi N."/>
            <person name="Minhas B.F."/>
            <person name="Madrigal G."/>
            <person name="Bilyk K.T."/>
            <person name="Yoon V."/>
            <person name="Hune M."/>
            <person name="Gregory S."/>
            <person name="Cheng C.H.C."/>
            <person name="Catchen J.M."/>
        </authorList>
    </citation>
    <scope>NUCLEOTIDE SEQUENCE [LARGE SCALE GENOMIC DNA]</scope>
    <source>
        <strain evidence="2">JMC-PN-2008</strain>
    </source>
</reference>
<reference evidence="2 3" key="1">
    <citation type="journal article" date="2023" name="Genes (Basel)">
        <title>Chromosome-Level Genome Assembly and Circadian Gene Repertoire of the Patagonia Blennie Eleginops maclovinus-The Closest Ancestral Proxy of Antarctic Cryonotothenioids.</title>
        <authorList>
            <person name="Cheng C.C."/>
            <person name="Rivera-Colon A.G."/>
            <person name="Minhas B.F."/>
            <person name="Wilson L."/>
            <person name="Rayamajhi N."/>
            <person name="Vargas-Chacoff L."/>
            <person name="Catchen J.M."/>
        </authorList>
    </citation>
    <scope>NUCLEOTIDE SEQUENCE [LARGE SCALE GENOMIC DNA]</scope>
    <source>
        <strain evidence="2">JMC-PN-2008</strain>
    </source>
</reference>
<sequence>MTTDKESKEQRGRPFCEGSAPQNNFLLAAPSEPAPTYNPAVDTNPITPRVLNSGDYVVITIKPLPSVTQLAFYLYSCGQSLTNTTCGSSPPAACL</sequence>
<dbReference type="EMBL" id="JAUZQC010000019">
    <property type="protein sequence ID" value="KAK5853663.1"/>
    <property type="molecule type" value="Genomic_DNA"/>
</dbReference>